<dbReference type="Pfam" id="PF18856">
    <property type="entry name" value="baeRF_family12"/>
    <property type="match status" value="1"/>
</dbReference>
<dbReference type="HOGENOM" id="CLU_105864_3_1_5"/>
<organism evidence="2 3">
    <name type="scientific">Sphingopyxis fribergensis</name>
    <dbReference type="NCBI Taxonomy" id="1515612"/>
    <lineage>
        <taxon>Bacteria</taxon>
        <taxon>Pseudomonadati</taxon>
        <taxon>Pseudomonadota</taxon>
        <taxon>Alphaproteobacteria</taxon>
        <taxon>Sphingomonadales</taxon>
        <taxon>Sphingomonadaceae</taxon>
        <taxon>Sphingopyxis</taxon>
    </lineage>
</organism>
<feature type="region of interest" description="Disordered" evidence="1">
    <location>
        <begin position="22"/>
        <end position="62"/>
    </location>
</feature>
<evidence type="ECO:0000313" key="3">
    <source>
        <dbReference type="Proteomes" id="UP000030907"/>
    </source>
</evidence>
<evidence type="ECO:0000313" key="2">
    <source>
        <dbReference type="EMBL" id="AJA08426.1"/>
    </source>
</evidence>
<evidence type="ECO:0008006" key="4">
    <source>
        <dbReference type="Google" id="ProtNLM"/>
    </source>
</evidence>
<dbReference type="EMBL" id="CP009122">
    <property type="protein sequence ID" value="AJA08426.1"/>
    <property type="molecule type" value="Genomic_DNA"/>
</dbReference>
<dbReference type="KEGG" id="sphk:SKP52_07525"/>
<reference evidence="2 3" key="1">
    <citation type="journal article" date="2015" name="Int. J. Syst. Evol. Microbiol.">
        <title>Description of Sphingopyxis fribergensis sp. nov. - a soil bacterium with the ability to degrade styrene and phenylacetic acid.</title>
        <authorList>
            <person name="Oelschlagel M."/>
            <person name="Ruckert C."/>
            <person name="Kalinowski J."/>
            <person name="Schmidt G."/>
            <person name="Schlomann M."/>
            <person name="Tischler D."/>
        </authorList>
    </citation>
    <scope>NUCLEOTIDE SEQUENCE [LARGE SCALE GENOMIC DNA]</scope>
    <source>
        <strain evidence="2 3">Kp5.2</strain>
    </source>
</reference>
<gene>
    <name evidence="2" type="ORF">SKP52_07525</name>
</gene>
<evidence type="ECO:0000256" key="1">
    <source>
        <dbReference type="SAM" id="MobiDB-lite"/>
    </source>
</evidence>
<dbReference type="STRING" id="1515612.SKP52_07525"/>
<dbReference type="InterPro" id="IPR041374">
    <property type="entry name" value="BaeRF_family12"/>
</dbReference>
<name>A0A0A7PE78_9SPHN</name>
<dbReference type="Proteomes" id="UP000030907">
    <property type="component" value="Chromosome"/>
</dbReference>
<keyword evidence="3" id="KW-1185">Reference proteome</keyword>
<dbReference type="RefSeq" id="WP_039573438.1">
    <property type="nucleotide sequence ID" value="NZ_CP009122.1"/>
</dbReference>
<proteinExistence type="predicted"/>
<sequence length="127" mass="13287">MQLPTGSYVVVADGTQFQLFHNSGTEQDPSLKAVDLSTSDESAHNAGQGDTPRQNEEAGHAASVAEALNAAVLSNKIKQLVVVADPSTLGEMRKLYHKALEAALVGEIAKTLTGQSTDDILKSIANA</sequence>
<protein>
    <recommendedName>
        <fullName evidence="4">AtsE</fullName>
    </recommendedName>
</protein>
<dbReference type="AlphaFoldDB" id="A0A0A7PE78"/>
<accession>A0A0A7PE78</accession>